<evidence type="ECO:0000256" key="1">
    <source>
        <dbReference type="SAM" id="Phobius"/>
    </source>
</evidence>
<comment type="caution">
    <text evidence="2">The sequence shown here is derived from an EMBL/GenBank/DDBJ whole genome shotgun (WGS) entry which is preliminary data.</text>
</comment>
<sequence>MQDEATAVVPVTPSPDVRKINVTVACVLLCFGFLYYVAVALVINAAVITECTVEGHATARNASSGSRLAATTVAYAGAASYVWTTTAPGPTRALGMRTIEPSCTSSF</sequence>
<dbReference type="EMBL" id="BLLF01000581">
    <property type="protein sequence ID" value="GFH13148.1"/>
    <property type="molecule type" value="Genomic_DNA"/>
</dbReference>
<proteinExistence type="predicted"/>
<dbReference type="AlphaFoldDB" id="A0A699Z0S0"/>
<gene>
    <name evidence="2" type="ORF">HaLaN_08977</name>
</gene>
<keyword evidence="1" id="KW-1133">Transmembrane helix</keyword>
<organism evidence="2 3">
    <name type="scientific">Haematococcus lacustris</name>
    <name type="common">Green alga</name>
    <name type="synonym">Haematococcus pluvialis</name>
    <dbReference type="NCBI Taxonomy" id="44745"/>
    <lineage>
        <taxon>Eukaryota</taxon>
        <taxon>Viridiplantae</taxon>
        <taxon>Chlorophyta</taxon>
        <taxon>core chlorophytes</taxon>
        <taxon>Chlorophyceae</taxon>
        <taxon>CS clade</taxon>
        <taxon>Chlamydomonadales</taxon>
        <taxon>Haematococcaceae</taxon>
        <taxon>Haematococcus</taxon>
    </lineage>
</organism>
<keyword evidence="1" id="KW-0812">Transmembrane</keyword>
<dbReference type="Proteomes" id="UP000485058">
    <property type="component" value="Unassembled WGS sequence"/>
</dbReference>
<keyword evidence="1" id="KW-0472">Membrane</keyword>
<protein>
    <submittedName>
        <fullName evidence="2">Uncharacterized protein</fullName>
    </submittedName>
</protein>
<evidence type="ECO:0000313" key="3">
    <source>
        <dbReference type="Proteomes" id="UP000485058"/>
    </source>
</evidence>
<evidence type="ECO:0000313" key="2">
    <source>
        <dbReference type="EMBL" id="GFH13148.1"/>
    </source>
</evidence>
<accession>A0A699Z0S0</accession>
<name>A0A699Z0S0_HAELA</name>
<keyword evidence="3" id="KW-1185">Reference proteome</keyword>
<reference evidence="2 3" key="1">
    <citation type="submission" date="2020-02" db="EMBL/GenBank/DDBJ databases">
        <title>Draft genome sequence of Haematococcus lacustris strain NIES-144.</title>
        <authorList>
            <person name="Morimoto D."/>
            <person name="Nakagawa S."/>
            <person name="Yoshida T."/>
            <person name="Sawayama S."/>
        </authorList>
    </citation>
    <scope>NUCLEOTIDE SEQUENCE [LARGE SCALE GENOMIC DNA]</scope>
    <source>
        <strain evidence="2 3">NIES-144</strain>
    </source>
</reference>
<feature type="transmembrane region" description="Helical" evidence="1">
    <location>
        <begin position="20"/>
        <end position="43"/>
    </location>
</feature>
<feature type="non-terminal residue" evidence="2">
    <location>
        <position position="107"/>
    </location>
</feature>